<dbReference type="GO" id="GO:0000111">
    <property type="term" value="C:nucleotide-excision repair factor 2 complex"/>
    <property type="evidence" value="ECO:0007669"/>
    <property type="project" value="TreeGrafter"/>
</dbReference>
<dbReference type="GO" id="GO:0003697">
    <property type="term" value="F:single-stranded DNA binding"/>
    <property type="evidence" value="ECO:0007669"/>
    <property type="project" value="TreeGrafter"/>
</dbReference>
<evidence type="ECO:0000256" key="1">
    <source>
        <dbReference type="SAM" id="MobiDB-lite"/>
    </source>
</evidence>
<comment type="caution">
    <text evidence="3">The sequence shown here is derived from an EMBL/GenBank/DDBJ whole genome shotgun (WGS) entry which is preliminary data.</text>
</comment>
<feature type="compositionally biased region" description="Basic and acidic residues" evidence="1">
    <location>
        <begin position="70"/>
        <end position="80"/>
    </location>
</feature>
<keyword evidence="4" id="KW-1185">Reference proteome</keyword>
<organism evidence="3 4">
    <name type="scientific">Trichostrongylus colubriformis</name>
    <name type="common">Black scour worm</name>
    <dbReference type="NCBI Taxonomy" id="6319"/>
    <lineage>
        <taxon>Eukaryota</taxon>
        <taxon>Metazoa</taxon>
        <taxon>Ecdysozoa</taxon>
        <taxon>Nematoda</taxon>
        <taxon>Chromadorea</taxon>
        <taxon>Rhabditida</taxon>
        <taxon>Rhabditina</taxon>
        <taxon>Rhabditomorpha</taxon>
        <taxon>Strongyloidea</taxon>
        <taxon>Trichostrongylidae</taxon>
        <taxon>Trichostrongylus</taxon>
    </lineage>
</organism>
<evidence type="ECO:0000313" key="3">
    <source>
        <dbReference type="EMBL" id="KAK5985893.1"/>
    </source>
</evidence>
<accession>A0AAN8IW15</accession>
<dbReference type="Pfam" id="PF10405">
    <property type="entry name" value="BHD_3"/>
    <property type="match status" value="1"/>
</dbReference>
<proteinExistence type="predicted"/>
<dbReference type="GO" id="GO:0003684">
    <property type="term" value="F:damaged DNA binding"/>
    <property type="evidence" value="ECO:0007669"/>
    <property type="project" value="InterPro"/>
</dbReference>
<feature type="domain" description="Rad4 beta-hairpin" evidence="2">
    <location>
        <begin position="1"/>
        <end position="66"/>
    </location>
</feature>
<evidence type="ECO:0000313" key="4">
    <source>
        <dbReference type="Proteomes" id="UP001331761"/>
    </source>
</evidence>
<dbReference type="GO" id="GO:0006298">
    <property type="term" value="P:mismatch repair"/>
    <property type="evidence" value="ECO:0007669"/>
    <property type="project" value="TreeGrafter"/>
</dbReference>
<reference evidence="3 4" key="1">
    <citation type="submission" date="2019-10" db="EMBL/GenBank/DDBJ databases">
        <title>Assembly and Annotation for the nematode Trichostrongylus colubriformis.</title>
        <authorList>
            <person name="Martin J."/>
        </authorList>
    </citation>
    <scope>NUCLEOTIDE SEQUENCE [LARGE SCALE GENOMIC DNA]</scope>
    <source>
        <strain evidence="3">G859</strain>
        <tissue evidence="3">Whole worm</tissue>
    </source>
</reference>
<feature type="region of interest" description="Disordered" evidence="1">
    <location>
        <begin position="70"/>
        <end position="97"/>
    </location>
</feature>
<dbReference type="SMART" id="SM01032">
    <property type="entry name" value="BHD_3"/>
    <property type="match status" value="1"/>
</dbReference>
<dbReference type="PANTHER" id="PTHR12135">
    <property type="entry name" value="DNA REPAIR PROTEIN XP-C / RAD4"/>
    <property type="match status" value="1"/>
</dbReference>
<dbReference type="Proteomes" id="UP001331761">
    <property type="component" value="Unassembled WGS sequence"/>
</dbReference>
<dbReference type="Gene3D" id="3.30.70.2460">
    <property type="entry name" value="Rad4, beta-hairpin domain BHD3"/>
    <property type="match status" value="1"/>
</dbReference>
<dbReference type="InterPro" id="IPR004583">
    <property type="entry name" value="DNA_repair_Rad4"/>
</dbReference>
<gene>
    <name evidence="3" type="ORF">GCK32_004055</name>
</gene>
<protein>
    <recommendedName>
        <fullName evidence="2">Rad4 beta-hairpin domain-containing protein</fullName>
    </recommendedName>
</protein>
<dbReference type="PANTHER" id="PTHR12135:SF0">
    <property type="entry name" value="DNA REPAIR PROTEIN COMPLEMENTING XP-C CELLS"/>
    <property type="match status" value="1"/>
</dbReference>
<dbReference type="GO" id="GO:0005737">
    <property type="term" value="C:cytoplasm"/>
    <property type="evidence" value="ECO:0007669"/>
    <property type="project" value="TreeGrafter"/>
</dbReference>
<dbReference type="AlphaFoldDB" id="A0AAN8IW15"/>
<evidence type="ECO:0000259" key="2">
    <source>
        <dbReference type="SMART" id="SM01032"/>
    </source>
</evidence>
<dbReference type="GO" id="GO:0071942">
    <property type="term" value="C:XPC complex"/>
    <property type="evidence" value="ECO:0007669"/>
    <property type="project" value="TreeGrafter"/>
</dbReference>
<dbReference type="InterPro" id="IPR018328">
    <property type="entry name" value="Rad4_beta-hairpin_dom3"/>
</dbReference>
<sequence length="121" mass="13442">MFQPSMCPIGAVHLRLSGLPSIARRLGGLECVPAVVGFDFSSGGSFPVIDGAVVLKQDADKFVKEWKRLEATKEERENKTKGKKKKETKDEAGEANQAVIDRTVKAQRQVFTHDDLMQLKR</sequence>
<dbReference type="GO" id="GO:0006289">
    <property type="term" value="P:nucleotide-excision repair"/>
    <property type="evidence" value="ECO:0007669"/>
    <property type="project" value="InterPro"/>
</dbReference>
<dbReference type="InterPro" id="IPR042488">
    <property type="entry name" value="Rad4_BHD3_sf"/>
</dbReference>
<dbReference type="EMBL" id="WIXE01001213">
    <property type="protein sequence ID" value="KAK5985893.1"/>
    <property type="molecule type" value="Genomic_DNA"/>
</dbReference>
<name>A0AAN8IW15_TRICO</name>